<organism evidence="17 18">
    <name type="scientific">Pigmentiphaga aceris</name>
    <dbReference type="NCBI Taxonomy" id="1940612"/>
    <lineage>
        <taxon>Bacteria</taxon>
        <taxon>Pseudomonadati</taxon>
        <taxon>Pseudomonadota</taxon>
        <taxon>Betaproteobacteria</taxon>
        <taxon>Burkholderiales</taxon>
        <taxon>Alcaligenaceae</taxon>
        <taxon>Pigmentiphaga</taxon>
    </lineage>
</organism>
<evidence type="ECO:0000313" key="17">
    <source>
        <dbReference type="EMBL" id="QEI07145.1"/>
    </source>
</evidence>
<dbReference type="GO" id="GO:0015344">
    <property type="term" value="F:siderophore uptake transmembrane transporter activity"/>
    <property type="evidence" value="ECO:0007669"/>
    <property type="project" value="TreeGrafter"/>
</dbReference>
<dbReference type="InterPro" id="IPR012910">
    <property type="entry name" value="Plug_dom"/>
</dbReference>
<evidence type="ECO:0000256" key="6">
    <source>
        <dbReference type="ARBA" id="ARBA00022692"/>
    </source>
</evidence>
<keyword evidence="6 14" id="KW-0812">Transmembrane</keyword>
<evidence type="ECO:0000256" key="14">
    <source>
        <dbReference type="PROSITE-ProRule" id="PRU01360"/>
    </source>
</evidence>
<keyword evidence="13 14" id="KW-0998">Cell outer membrane</keyword>
<dbReference type="Gene3D" id="3.55.50.30">
    <property type="match status" value="1"/>
</dbReference>
<dbReference type="GO" id="GO:0009279">
    <property type="term" value="C:cell outer membrane"/>
    <property type="evidence" value="ECO:0007669"/>
    <property type="project" value="UniProtKB-SubCell"/>
</dbReference>
<keyword evidence="12 17" id="KW-0675">Receptor</keyword>
<dbReference type="PROSITE" id="PS52016">
    <property type="entry name" value="TONB_DEPENDENT_REC_3"/>
    <property type="match status" value="1"/>
</dbReference>
<dbReference type="OrthoDB" id="127311at2"/>
<keyword evidence="11 14" id="KW-0472">Membrane</keyword>
<evidence type="ECO:0000256" key="12">
    <source>
        <dbReference type="ARBA" id="ARBA00023170"/>
    </source>
</evidence>
<keyword evidence="8" id="KW-0408">Iron</keyword>
<dbReference type="KEGG" id="pacr:FXN63_15825"/>
<dbReference type="SUPFAM" id="SSF56935">
    <property type="entry name" value="Porins"/>
    <property type="match status" value="1"/>
</dbReference>
<name>A0A5C0AYA2_9BURK</name>
<evidence type="ECO:0000256" key="1">
    <source>
        <dbReference type="ARBA" id="ARBA00004571"/>
    </source>
</evidence>
<proteinExistence type="inferred from homology"/>
<dbReference type="InterPro" id="IPR000531">
    <property type="entry name" value="Beta-barrel_TonB"/>
</dbReference>
<evidence type="ECO:0000256" key="15">
    <source>
        <dbReference type="RuleBase" id="RU003357"/>
    </source>
</evidence>
<evidence type="ECO:0000256" key="7">
    <source>
        <dbReference type="ARBA" id="ARBA00022729"/>
    </source>
</evidence>
<dbReference type="PANTHER" id="PTHR32552:SF68">
    <property type="entry name" value="FERRICHROME OUTER MEMBRANE TRANSPORTER_PHAGE RECEPTOR"/>
    <property type="match status" value="1"/>
</dbReference>
<evidence type="ECO:0000256" key="5">
    <source>
        <dbReference type="ARBA" id="ARBA00022496"/>
    </source>
</evidence>
<dbReference type="Pfam" id="PF00593">
    <property type="entry name" value="TonB_dep_Rec_b-barrel"/>
    <property type="match status" value="1"/>
</dbReference>
<dbReference type="NCBIfam" id="TIGR01783">
    <property type="entry name" value="TonB-siderophor"/>
    <property type="match status" value="1"/>
</dbReference>
<keyword evidence="3 14" id="KW-0813">Transport</keyword>
<dbReference type="InterPro" id="IPR039426">
    <property type="entry name" value="TonB-dep_rcpt-like"/>
</dbReference>
<evidence type="ECO:0000256" key="8">
    <source>
        <dbReference type="ARBA" id="ARBA00023004"/>
    </source>
</evidence>
<dbReference type="RefSeq" id="WP_148816192.1">
    <property type="nucleotide sequence ID" value="NZ_CP043046.1"/>
</dbReference>
<dbReference type="InterPro" id="IPR036942">
    <property type="entry name" value="Beta-barrel_TonB_sf"/>
</dbReference>
<evidence type="ECO:0000256" key="2">
    <source>
        <dbReference type="ARBA" id="ARBA00009810"/>
    </source>
</evidence>
<evidence type="ECO:0000256" key="4">
    <source>
        <dbReference type="ARBA" id="ARBA00022452"/>
    </source>
</evidence>
<dbReference type="InterPro" id="IPR010105">
    <property type="entry name" value="TonB_sidphr_rcpt"/>
</dbReference>
<sequence>MNPPVRAALPAVAVLAPRAPAIRRHALAYLCRAAWLGAAIAAVPLSSAAQTAPRTAAQDRIVYDIPAGPLASTAMRFAGEAGVTLSFDPALAQDRRSPGLRGPYGVEEGLAAVLAGSGLEAVREAGGYRLRASVAPQGARTLSPVIVSAQADSAWTSPVGYRATRGASASKMDVPVNETPQRVSTIGQEQIRDQAISSVAEAVRYSAGVRPYDYGVTDDDVIVRGISLTGTGLYRDGMRLMQNGFMTNIEPYGLERLDVVHGPASVLYGQAAPGGLLNAVTKRPRAERLREVGVEVGSFDRRQVTADIGGAVNDAGNVMARLTVLKRDAGTQWDYLDANRTYVAPALTWVGEDTRVTLLAQYQKDETGFIIPYYRDTPFGPSRGSINVNGPDGFHEKETISAGYLIEHEFGNGMKLRHNLRYLDGTNLRQEMRNRGLGADGRSMTRLAMLRPDGEHTLVTDTQLEGRFKTGIAQHQMIVGLDYYRSKLDWRILSLNGRVAPLDLVQPVYIRPNWQDSFLSDRAMSRNEQLGVYVQDQIKFGERWVLSLAGRHDSARINSTYDTRLTPTGPISTARVNRTDNAFTGRAGLIYLAPNGLAPYLSYTTAFQPPLGTTTATDQHGRPYEPEEGKQIELGVRYAPPQADYSVSAAIYDLRKTNVRTPSQLDPRFDTQTGEVRSRGLELEGSGELGGGFSVIAAYTYLDAKVTRSNLAYEVGTQRAANPRHAASLWGKYRRDKLELGVGVRHIASAPGDAAQPSGPVPRNDGYTLVDAMAAYQLGAWRLSLNVGNLFDKQYKTQCNVMRGGASFCVLGYERDIRLGATYRF</sequence>
<evidence type="ECO:0000256" key="10">
    <source>
        <dbReference type="ARBA" id="ARBA00023077"/>
    </source>
</evidence>
<dbReference type="EMBL" id="CP043046">
    <property type="protein sequence ID" value="QEI07145.1"/>
    <property type="molecule type" value="Genomic_DNA"/>
</dbReference>
<dbReference type="InterPro" id="IPR037066">
    <property type="entry name" value="Plug_dom_sf"/>
</dbReference>
<dbReference type="Gene3D" id="2.40.170.20">
    <property type="entry name" value="TonB-dependent receptor, beta-barrel domain"/>
    <property type="match status" value="1"/>
</dbReference>
<keyword evidence="5" id="KW-0410">Iron transport</keyword>
<accession>A0A5C0AYA2</accession>
<evidence type="ECO:0000256" key="11">
    <source>
        <dbReference type="ARBA" id="ARBA00023136"/>
    </source>
</evidence>
<evidence type="ECO:0000256" key="3">
    <source>
        <dbReference type="ARBA" id="ARBA00022448"/>
    </source>
</evidence>
<keyword evidence="9" id="KW-0406">Ion transport</keyword>
<gene>
    <name evidence="17" type="ORF">FXN63_15825</name>
</gene>
<evidence type="ECO:0000256" key="9">
    <source>
        <dbReference type="ARBA" id="ARBA00023065"/>
    </source>
</evidence>
<feature type="domain" description="Secretin/TonB short N-terminal" evidence="16">
    <location>
        <begin position="83"/>
        <end position="133"/>
    </location>
</feature>
<keyword evidence="4 14" id="KW-1134">Transmembrane beta strand</keyword>
<dbReference type="Pfam" id="PF07660">
    <property type="entry name" value="STN"/>
    <property type="match status" value="1"/>
</dbReference>
<dbReference type="GO" id="GO:0015891">
    <property type="term" value="P:siderophore transport"/>
    <property type="evidence" value="ECO:0007669"/>
    <property type="project" value="InterPro"/>
</dbReference>
<dbReference type="GO" id="GO:0038023">
    <property type="term" value="F:signaling receptor activity"/>
    <property type="evidence" value="ECO:0007669"/>
    <property type="project" value="InterPro"/>
</dbReference>
<dbReference type="Proteomes" id="UP000325161">
    <property type="component" value="Chromosome"/>
</dbReference>
<dbReference type="CDD" id="cd01347">
    <property type="entry name" value="ligand_gated_channel"/>
    <property type="match status" value="1"/>
</dbReference>
<keyword evidence="18" id="KW-1185">Reference proteome</keyword>
<dbReference type="Gene3D" id="2.170.130.10">
    <property type="entry name" value="TonB-dependent receptor, plug domain"/>
    <property type="match status" value="1"/>
</dbReference>
<dbReference type="AlphaFoldDB" id="A0A5C0AYA2"/>
<comment type="similarity">
    <text evidence="2 14 15">Belongs to the TonB-dependent receptor family.</text>
</comment>
<keyword evidence="10 15" id="KW-0798">TonB box</keyword>
<evidence type="ECO:0000259" key="16">
    <source>
        <dbReference type="SMART" id="SM00965"/>
    </source>
</evidence>
<dbReference type="SMART" id="SM00965">
    <property type="entry name" value="STN"/>
    <property type="match status" value="1"/>
</dbReference>
<comment type="subcellular location">
    <subcellularLocation>
        <location evidence="1 14">Cell outer membrane</location>
        <topology evidence="1 14">Multi-pass membrane protein</topology>
    </subcellularLocation>
</comment>
<evidence type="ECO:0000256" key="13">
    <source>
        <dbReference type="ARBA" id="ARBA00023237"/>
    </source>
</evidence>
<evidence type="ECO:0000313" key="18">
    <source>
        <dbReference type="Proteomes" id="UP000325161"/>
    </source>
</evidence>
<protein>
    <submittedName>
        <fullName evidence="17">TonB-dependent siderophore receptor</fullName>
    </submittedName>
</protein>
<dbReference type="PANTHER" id="PTHR32552">
    <property type="entry name" value="FERRICHROME IRON RECEPTOR-RELATED"/>
    <property type="match status" value="1"/>
</dbReference>
<dbReference type="InterPro" id="IPR011662">
    <property type="entry name" value="Secretin/TonB_short_N"/>
</dbReference>
<dbReference type="Pfam" id="PF07715">
    <property type="entry name" value="Plug"/>
    <property type="match status" value="1"/>
</dbReference>
<reference evidence="17 18" key="1">
    <citation type="submission" date="2019-08" db="EMBL/GenBank/DDBJ databases">
        <title>Amphibian skin-associated Pigmentiphaga: genome sequence and occurrence across geography and hosts.</title>
        <authorList>
            <person name="Bletz M.C."/>
            <person name="Bunk B."/>
            <person name="Sproeer C."/>
            <person name="Biwer P."/>
            <person name="Reiter S."/>
            <person name="Rabemananjara F.C.E."/>
            <person name="Schulz S."/>
            <person name="Overmann J."/>
            <person name="Vences M."/>
        </authorList>
    </citation>
    <scope>NUCLEOTIDE SEQUENCE [LARGE SCALE GENOMIC DNA]</scope>
    <source>
        <strain evidence="17 18">Mada1488</strain>
    </source>
</reference>
<keyword evidence="7" id="KW-0732">Signal</keyword>